<gene>
    <name evidence="4" type="ORF">FF098_008530</name>
    <name evidence="3" type="ORF">GCM10011355_17180</name>
</gene>
<feature type="binding site" evidence="2">
    <location>
        <begin position="12"/>
        <end position="15"/>
    </location>
    <ligand>
        <name>FAD</name>
        <dbReference type="ChEBI" id="CHEBI:57692"/>
    </ligand>
</feature>
<evidence type="ECO:0000313" key="3">
    <source>
        <dbReference type="EMBL" id="GGH97008.1"/>
    </source>
</evidence>
<dbReference type="Pfam" id="PF04820">
    <property type="entry name" value="Trp_halogenase"/>
    <property type="match status" value="1"/>
</dbReference>
<evidence type="ECO:0000313" key="5">
    <source>
        <dbReference type="Proteomes" id="UP000621856"/>
    </source>
</evidence>
<evidence type="ECO:0000256" key="1">
    <source>
        <dbReference type="PIRSR" id="PIRSR011396-1"/>
    </source>
</evidence>
<reference evidence="3" key="3">
    <citation type="submission" date="2020-09" db="EMBL/GenBank/DDBJ databases">
        <authorList>
            <person name="Sun Q."/>
            <person name="Zhou Y."/>
        </authorList>
    </citation>
    <scope>NUCLEOTIDE SEQUENCE</scope>
    <source>
        <strain evidence="3">CGMCC 1.14984</strain>
    </source>
</reference>
<organism evidence="3 5">
    <name type="scientific">Aquisalinus luteolus</name>
    <dbReference type="NCBI Taxonomy" id="1566827"/>
    <lineage>
        <taxon>Bacteria</taxon>
        <taxon>Pseudomonadati</taxon>
        <taxon>Pseudomonadota</taxon>
        <taxon>Alphaproteobacteria</taxon>
        <taxon>Parvularculales</taxon>
        <taxon>Parvularculaceae</taxon>
        <taxon>Aquisalinus</taxon>
    </lineage>
</organism>
<feature type="active site" evidence="1">
    <location>
        <position position="78"/>
    </location>
</feature>
<dbReference type="SUPFAM" id="SSF51905">
    <property type="entry name" value="FAD/NAD(P)-binding domain"/>
    <property type="match status" value="1"/>
</dbReference>
<feature type="binding site" evidence="2">
    <location>
        <position position="343"/>
    </location>
    <ligand>
        <name>L-tryptophan</name>
        <dbReference type="ChEBI" id="CHEBI:57912"/>
    </ligand>
</feature>
<name>A0A8J3EPE3_9PROT</name>
<feature type="binding site" evidence="2">
    <location>
        <position position="78"/>
    </location>
    <ligand>
        <name>7-chloro-L-tryptophan</name>
        <dbReference type="ChEBI" id="CHEBI:58713"/>
    </ligand>
</feature>
<dbReference type="Gene3D" id="3.50.50.60">
    <property type="entry name" value="FAD/NAD(P)-binding domain"/>
    <property type="match status" value="1"/>
</dbReference>
<dbReference type="EMBL" id="VCJR02000002">
    <property type="protein sequence ID" value="NHK27946.1"/>
    <property type="molecule type" value="Genomic_DNA"/>
</dbReference>
<dbReference type="InterPro" id="IPR033856">
    <property type="entry name" value="Trp_halogen"/>
</dbReference>
<keyword evidence="6" id="KW-1185">Reference proteome</keyword>
<evidence type="ECO:0000313" key="6">
    <source>
        <dbReference type="Proteomes" id="UP000818603"/>
    </source>
</evidence>
<keyword evidence="2" id="KW-0285">Flavoprotein</keyword>
<accession>A0A8J3EPE3</accession>
<dbReference type="AlphaFoldDB" id="A0A8J3EPE3"/>
<dbReference type="PANTHER" id="PTHR43747">
    <property type="entry name" value="FAD-BINDING PROTEIN"/>
    <property type="match status" value="1"/>
</dbReference>
<keyword evidence="2" id="KW-0547">Nucleotide-binding</keyword>
<protein>
    <submittedName>
        <fullName evidence="4">Tryptophan 7-halogenase</fullName>
    </submittedName>
    <submittedName>
        <fullName evidence="3">Tryptophan halogenase</fullName>
    </submittedName>
</protein>
<dbReference type="InterPro" id="IPR036188">
    <property type="entry name" value="FAD/NAD-bd_sf"/>
</dbReference>
<dbReference type="Proteomes" id="UP000818603">
    <property type="component" value="Unassembled WGS sequence"/>
</dbReference>
<proteinExistence type="predicted"/>
<reference evidence="4 6" key="2">
    <citation type="submission" date="2020-02" db="EMBL/GenBank/DDBJ databases">
        <title>Genome sequence of Parvularcula flava strain NH6-79.</title>
        <authorList>
            <person name="Abdul Karim M.H."/>
            <person name="Lam M.Q."/>
            <person name="Chen S.J."/>
            <person name="Yahya A."/>
            <person name="Shahir S."/>
            <person name="Shamsir M.S."/>
            <person name="Chong C.S."/>
        </authorList>
    </citation>
    <scope>NUCLEOTIDE SEQUENCE [LARGE SCALE GENOMIC DNA]</scope>
    <source>
        <strain evidence="4 6">NH6-79</strain>
    </source>
</reference>
<dbReference type="GO" id="GO:0000166">
    <property type="term" value="F:nucleotide binding"/>
    <property type="evidence" value="ECO:0007669"/>
    <property type="project" value="UniProtKB-KW"/>
</dbReference>
<dbReference type="PANTHER" id="PTHR43747:SF4">
    <property type="entry name" value="FLAVIN-DEPENDENT TRYPTOPHAN HALOGENASE"/>
    <property type="match status" value="1"/>
</dbReference>
<evidence type="ECO:0000313" key="4">
    <source>
        <dbReference type="EMBL" id="NHK27946.1"/>
    </source>
</evidence>
<dbReference type="RefSeq" id="WP_155139554.1">
    <property type="nucleotide sequence ID" value="NZ_BMGZ01000002.1"/>
</dbReference>
<dbReference type="Proteomes" id="UP000621856">
    <property type="component" value="Unassembled WGS sequence"/>
</dbReference>
<dbReference type="EMBL" id="BMGZ01000002">
    <property type="protein sequence ID" value="GGH97008.1"/>
    <property type="molecule type" value="Genomic_DNA"/>
</dbReference>
<keyword evidence="2" id="KW-0274">FAD</keyword>
<dbReference type="InterPro" id="IPR050816">
    <property type="entry name" value="Flavin-dep_Halogenase_NPB"/>
</dbReference>
<reference evidence="3" key="1">
    <citation type="journal article" date="2014" name="Int. J. Syst. Evol. Microbiol.">
        <title>Complete genome sequence of Corynebacterium casei LMG S-19264T (=DSM 44701T), isolated from a smear-ripened cheese.</title>
        <authorList>
            <consortium name="US DOE Joint Genome Institute (JGI-PGF)"/>
            <person name="Walter F."/>
            <person name="Albersmeier A."/>
            <person name="Kalinowski J."/>
            <person name="Ruckert C."/>
        </authorList>
    </citation>
    <scope>NUCLEOTIDE SEQUENCE</scope>
    <source>
        <strain evidence="3">CGMCC 1.14984</strain>
    </source>
</reference>
<evidence type="ECO:0000256" key="2">
    <source>
        <dbReference type="PIRSR" id="PIRSR011396-2"/>
    </source>
</evidence>
<feature type="binding site" evidence="2">
    <location>
        <position position="347"/>
    </location>
    <ligand>
        <name>FAD</name>
        <dbReference type="ChEBI" id="CHEBI:57692"/>
    </ligand>
</feature>
<sequence length="511" mass="57013">MDTPLNIVIVGGGTAGWSAAAAIAGVVSQNVATVRLIESEEIGTVGVGEATLPHMKEFNDHIGVIEADMMQQANATFKLGIEFVDWGYKGSSYIHPFGVHGQPLGGAMFHHQWVRSRLSGDESSLGDYSYPIMASRAAKFDFPSRDKNQVSSTYSYAYHFDAALYARYLRRFAERRGAMRTEGKVTDVSLDGESGDIASITLENGETVTADLFIDCTGFRALLIGDALGTDYQDWSKWLPCDRAVAVPCERQPGKLLPYTRATARDAGWQWRIPLQSRTGNGYVYASDFISEDEAAGTLLSSLDGEAQGDPRFLKFQAGRRVGSWQKNCVAIGLSSGFLEPLESTSIYLIQQAITTLLSFLPRKKIDPALRTEFNRLIDLEYDRVRDFLILHYYANTRDDADLWRYCRSMEVPDSLLEKLEFFRTSGHVETYRNGLFTPASWLAVYIGQGVMPERYDRQADKLPLDEMLGEIRKMKAQIAERVDRMPSHGVFVEDYCPSNDVPEAIAEAVE</sequence>
<dbReference type="PIRSF" id="PIRSF011396">
    <property type="entry name" value="Trp_halogenase"/>
    <property type="match status" value="1"/>
</dbReference>
<dbReference type="GO" id="GO:0004497">
    <property type="term" value="F:monooxygenase activity"/>
    <property type="evidence" value="ECO:0007669"/>
    <property type="project" value="InterPro"/>
</dbReference>
<feature type="binding site" evidence="2">
    <location>
        <position position="334"/>
    </location>
    <ligand>
        <name>FAD</name>
        <dbReference type="ChEBI" id="CHEBI:57692"/>
    </ligand>
</feature>
<feature type="binding site" evidence="2">
    <location>
        <position position="185"/>
    </location>
    <ligand>
        <name>FAD</name>
        <dbReference type="ChEBI" id="CHEBI:57692"/>
    </ligand>
</feature>
<dbReference type="InterPro" id="IPR006905">
    <property type="entry name" value="Flavin_halogenase"/>
</dbReference>
<comment type="caution">
    <text evidence="3">The sequence shown here is derived from an EMBL/GenBank/DDBJ whole genome shotgun (WGS) entry which is preliminary data.</text>
</comment>